<feature type="region of interest" description="Disordered" evidence="7">
    <location>
        <begin position="512"/>
        <end position="554"/>
    </location>
</feature>
<dbReference type="PANTHER" id="PTHR23277:SF108">
    <property type="entry name" value="FASCICLIN-3"/>
    <property type="match status" value="1"/>
</dbReference>
<dbReference type="Proteomes" id="UP000507470">
    <property type="component" value="Unassembled WGS sequence"/>
</dbReference>
<reference evidence="8 9" key="1">
    <citation type="submission" date="2020-06" db="EMBL/GenBank/DDBJ databases">
        <authorList>
            <person name="Li R."/>
            <person name="Bekaert M."/>
        </authorList>
    </citation>
    <scope>NUCLEOTIDE SEQUENCE [LARGE SCALE GENOMIC DNA]</scope>
    <source>
        <strain evidence="9">wild</strain>
    </source>
</reference>
<dbReference type="OrthoDB" id="6132707at2759"/>
<evidence type="ECO:0000313" key="8">
    <source>
        <dbReference type="EMBL" id="CAC5391385.1"/>
    </source>
</evidence>
<protein>
    <recommendedName>
        <fullName evidence="10">Ig-like domain-containing protein</fullName>
    </recommendedName>
</protein>
<keyword evidence="5" id="KW-1015">Disulfide bond</keyword>
<evidence type="ECO:0000256" key="5">
    <source>
        <dbReference type="ARBA" id="ARBA00023157"/>
    </source>
</evidence>
<feature type="compositionally biased region" description="Polar residues" evidence="7">
    <location>
        <begin position="518"/>
        <end position="531"/>
    </location>
</feature>
<dbReference type="InterPro" id="IPR051427">
    <property type="entry name" value="Nectin/Nectin-like"/>
</dbReference>
<gene>
    <name evidence="8" type="ORF">MCOR_26397</name>
</gene>
<keyword evidence="3" id="KW-0677">Repeat</keyword>
<dbReference type="PANTHER" id="PTHR23277">
    <property type="entry name" value="NECTIN-RELATED"/>
    <property type="match status" value="1"/>
</dbReference>
<evidence type="ECO:0000256" key="7">
    <source>
        <dbReference type="SAM" id="MobiDB-lite"/>
    </source>
</evidence>
<dbReference type="SUPFAM" id="SSF48726">
    <property type="entry name" value="Immunoglobulin"/>
    <property type="match status" value="1"/>
</dbReference>
<keyword evidence="9" id="KW-1185">Reference proteome</keyword>
<keyword evidence="4" id="KW-0472">Membrane</keyword>
<evidence type="ECO:0000313" key="9">
    <source>
        <dbReference type="Proteomes" id="UP000507470"/>
    </source>
</evidence>
<dbReference type="GO" id="GO:0007156">
    <property type="term" value="P:homophilic cell adhesion via plasma membrane adhesion molecules"/>
    <property type="evidence" value="ECO:0007669"/>
    <property type="project" value="TreeGrafter"/>
</dbReference>
<dbReference type="GO" id="GO:0005912">
    <property type="term" value="C:adherens junction"/>
    <property type="evidence" value="ECO:0007669"/>
    <property type="project" value="TreeGrafter"/>
</dbReference>
<evidence type="ECO:0000256" key="1">
    <source>
        <dbReference type="ARBA" id="ARBA00004370"/>
    </source>
</evidence>
<keyword evidence="2" id="KW-0732">Signal</keyword>
<comment type="subcellular location">
    <subcellularLocation>
        <location evidence="1">Membrane</location>
    </subcellularLocation>
</comment>
<proteinExistence type="predicted"/>
<accession>A0A6J8C4P2</accession>
<name>A0A6J8C4P2_MYTCO</name>
<organism evidence="8 9">
    <name type="scientific">Mytilus coruscus</name>
    <name type="common">Sea mussel</name>
    <dbReference type="NCBI Taxonomy" id="42192"/>
    <lineage>
        <taxon>Eukaryota</taxon>
        <taxon>Metazoa</taxon>
        <taxon>Spiralia</taxon>
        <taxon>Lophotrochozoa</taxon>
        <taxon>Mollusca</taxon>
        <taxon>Bivalvia</taxon>
        <taxon>Autobranchia</taxon>
        <taxon>Pteriomorphia</taxon>
        <taxon>Mytilida</taxon>
        <taxon>Mytiloidea</taxon>
        <taxon>Mytilidae</taxon>
        <taxon>Mytilinae</taxon>
        <taxon>Mytilus</taxon>
    </lineage>
</organism>
<dbReference type="InterPro" id="IPR036179">
    <property type="entry name" value="Ig-like_dom_sf"/>
</dbReference>
<dbReference type="EMBL" id="CACVKT020004742">
    <property type="protein sequence ID" value="CAC5391385.1"/>
    <property type="molecule type" value="Genomic_DNA"/>
</dbReference>
<keyword evidence="6" id="KW-0325">Glycoprotein</keyword>
<evidence type="ECO:0000256" key="6">
    <source>
        <dbReference type="ARBA" id="ARBA00023180"/>
    </source>
</evidence>
<sequence length="618" mass="70059">MVDQKIERQTGKGCFKLFQQDTSCRAIEYACAIDGSLSILTFIIKGPVYYSTIKEGPYRGSQSQRFSNFTIHIDLHIYNVTPEDEGIYGCHMYDFGRVNLQVAKLWFSNQSDLKTIVGQEGESMDIKCSSDTKKYITALNIVSNGTVKAIGDNQTVSYSFIPDRTDHLTKYQCVDSKHSSIMVEVELSIMYAPSVTVHYTNGTIKCDCDGVPPIYSVYRLDQISKYGELVRSVNLKSKTFTFHTEPFPYQRNGRYMCVVSNGIPDTNGEVLQNWSTNVTYEGPPVFAKENRYVKIGKVEQSSIRISFQVYSCPDVEEIFLEKLESVRGKKRKIIKYFMKSTLLYNEFDNKVGIPGYDISIEIEELGIDDVQAYCITVKNKLGASDYQFEIIKKEDRVINQRERTYFDPFCILGAVLFGSIIVHVGFCAKLLRPKVLIHANVNEDNTYSEIGTIPYGEVSNVHSSDTNDSQGQIPTQQQAVHISNEAIVQSTDNNSTELIADFPNDDLPQREVTDVQEQHMSISTEDTNLINKDQSSDQKSQTSNDYDSESSQNVMIGNVGDGYETPYQTVLQDRKESHQYTQITRESNTSISSLESISEHQILERCLRKEGSYINLQF</sequence>
<evidence type="ECO:0000256" key="2">
    <source>
        <dbReference type="ARBA" id="ARBA00022729"/>
    </source>
</evidence>
<dbReference type="GO" id="GO:0016020">
    <property type="term" value="C:membrane"/>
    <property type="evidence" value="ECO:0007669"/>
    <property type="project" value="UniProtKB-SubCell"/>
</dbReference>
<evidence type="ECO:0000256" key="4">
    <source>
        <dbReference type="ARBA" id="ARBA00023136"/>
    </source>
</evidence>
<evidence type="ECO:0008006" key="10">
    <source>
        <dbReference type="Google" id="ProtNLM"/>
    </source>
</evidence>
<dbReference type="AlphaFoldDB" id="A0A6J8C4P2"/>
<feature type="compositionally biased region" description="Polar residues" evidence="7">
    <location>
        <begin position="542"/>
        <end position="554"/>
    </location>
</feature>
<dbReference type="GO" id="GO:0007157">
    <property type="term" value="P:heterophilic cell-cell adhesion via plasma membrane cell adhesion molecules"/>
    <property type="evidence" value="ECO:0007669"/>
    <property type="project" value="TreeGrafter"/>
</dbReference>
<evidence type="ECO:0000256" key="3">
    <source>
        <dbReference type="ARBA" id="ARBA00022737"/>
    </source>
</evidence>